<feature type="region of interest" description="Disordered" evidence="1">
    <location>
        <begin position="24"/>
        <end position="48"/>
    </location>
</feature>
<dbReference type="EMBL" id="AGNL01002676">
    <property type="protein sequence ID" value="EJK75883.1"/>
    <property type="molecule type" value="Genomic_DNA"/>
</dbReference>
<name>K0TAU3_THAOC</name>
<evidence type="ECO:0000256" key="2">
    <source>
        <dbReference type="SAM" id="SignalP"/>
    </source>
</evidence>
<organism evidence="3 4">
    <name type="scientific">Thalassiosira oceanica</name>
    <name type="common">Marine diatom</name>
    <dbReference type="NCBI Taxonomy" id="159749"/>
    <lineage>
        <taxon>Eukaryota</taxon>
        <taxon>Sar</taxon>
        <taxon>Stramenopiles</taxon>
        <taxon>Ochrophyta</taxon>
        <taxon>Bacillariophyta</taxon>
        <taxon>Coscinodiscophyceae</taxon>
        <taxon>Thalassiosirophycidae</taxon>
        <taxon>Thalassiosirales</taxon>
        <taxon>Thalassiosiraceae</taxon>
        <taxon>Thalassiosira</taxon>
    </lineage>
</organism>
<evidence type="ECO:0000256" key="1">
    <source>
        <dbReference type="SAM" id="MobiDB-lite"/>
    </source>
</evidence>
<gene>
    <name evidence="3" type="ORF">THAOC_02386</name>
</gene>
<comment type="caution">
    <text evidence="3">The sequence shown here is derived from an EMBL/GenBank/DDBJ whole genome shotgun (WGS) entry which is preliminary data.</text>
</comment>
<proteinExistence type="predicted"/>
<feature type="chain" id="PRO_5003840834" description="WAP domain-containing protein" evidence="2">
    <location>
        <begin position="21"/>
        <end position="310"/>
    </location>
</feature>
<feature type="signal peptide" evidence="2">
    <location>
        <begin position="1"/>
        <end position="20"/>
    </location>
</feature>
<evidence type="ECO:0000313" key="4">
    <source>
        <dbReference type="Proteomes" id="UP000266841"/>
    </source>
</evidence>
<feature type="compositionally biased region" description="Basic and acidic residues" evidence="1">
    <location>
        <begin position="24"/>
        <end position="34"/>
    </location>
</feature>
<sequence>MHSRIVALAGAILAVSPSAAVDSEHRRVTRQRKDQLRRRRQTANVDKREVNDEDAAFWAQMMKLRELQGGSLPPTPVVTPFPVSSPTISTSAPTPIVSVGDFFPTVPPEPASTPTPTIIATIPFEPTVGPTGVLTPFPTGGETGEEPAFICQQPDFVGCTAVDPGNPVDECSEEGEPCDNGNAGEFQEYCCLDACPRLCLTEPPTSPDCTAKPGPPPDEGLLPRQAEIMLELPVDELSEEMSIAFTTKSMRTEEILKEKSGESDDSMIPSSPSLDSLCHALILKNALTILPIDRQTDRQTDRALIARFQI</sequence>
<keyword evidence="4" id="KW-1185">Reference proteome</keyword>
<dbReference type="Proteomes" id="UP000266841">
    <property type="component" value="Unassembled WGS sequence"/>
</dbReference>
<keyword evidence="2" id="KW-0732">Signal</keyword>
<dbReference type="AlphaFoldDB" id="K0TAU3"/>
<protein>
    <recommendedName>
        <fullName evidence="5">WAP domain-containing protein</fullName>
    </recommendedName>
</protein>
<evidence type="ECO:0000313" key="3">
    <source>
        <dbReference type="EMBL" id="EJK75883.1"/>
    </source>
</evidence>
<evidence type="ECO:0008006" key="5">
    <source>
        <dbReference type="Google" id="ProtNLM"/>
    </source>
</evidence>
<accession>K0TAU3</accession>
<reference evidence="3 4" key="1">
    <citation type="journal article" date="2012" name="Genome Biol.">
        <title>Genome and low-iron response of an oceanic diatom adapted to chronic iron limitation.</title>
        <authorList>
            <person name="Lommer M."/>
            <person name="Specht M."/>
            <person name="Roy A.S."/>
            <person name="Kraemer L."/>
            <person name="Andreson R."/>
            <person name="Gutowska M.A."/>
            <person name="Wolf J."/>
            <person name="Bergner S.V."/>
            <person name="Schilhabel M.B."/>
            <person name="Klostermeier U.C."/>
            <person name="Beiko R.G."/>
            <person name="Rosenstiel P."/>
            <person name="Hippler M."/>
            <person name="Laroche J."/>
        </authorList>
    </citation>
    <scope>NUCLEOTIDE SEQUENCE [LARGE SCALE GENOMIC DNA]</scope>
    <source>
        <strain evidence="3 4">CCMP1005</strain>
    </source>
</reference>